<evidence type="ECO:0000313" key="1">
    <source>
        <dbReference type="EMBL" id="VEL30760.1"/>
    </source>
</evidence>
<organism evidence="1 2">
    <name type="scientific">Protopolystoma xenopodis</name>
    <dbReference type="NCBI Taxonomy" id="117903"/>
    <lineage>
        <taxon>Eukaryota</taxon>
        <taxon>Metazoa</taxon>
        <taxon>Spiralia</taxon>
        <taxon>Lophotrochozoa</taxon>
        <taxon>Platyhelminthes</taxon>
        <taxon>Monogenea</taxon>
        <taxon>Polyopisthocotylea</taxon>
        <taxon>Polystomatidea</taxon>
        <taxon>Polystomatidae</taxon>
        <taxon>Protopolystoma</taxon>
    </lineage>
</organism>
<comment type="caution">
    <text evidence="1">The sequence shown here is derived from an EMBL/GenBank/DDBJ whole genome shotgun (WGS) entry which is preliminary data.</text>
</comment>
<keyword evidence="2" id="KW-1185">Reference proteome</keyword>
<reference evidence="1" key="1">
    <citation type="submission" date="2018-11" db="EMBL/GenBank/DDBJ databases">
        <authorList>
            <consortium name="Pathogen Informatics"/>
        </authorList>
    </citation>
    <scope>NUCLEOTIDE SEQUENCE</scope>
</reference>
<evidence type="ECO:0000313" key="2">
    <source>
        <dbReference type="Proteomes" id="UP000784294"/>
    </source>
</evidence>
<accession>A0A448X8E3</accession>
<proteinExistence type="predicted"/>
<sequence length="173" mass="18770">MFNKFSQSSVLMDVGALLRHLENPNLLKRDITTSLSVYTHANPSDELEATVTGLHSEVAPSARQILDTRDVSTDALGLVDANSHGSADLIVQLLRQRIHELETDRGWLTGENRLLVEAAVRGCQASQSKSSLQDFVACSPAVSLMSLTTEKATPSQFIHSTLRASARSDGRQA</sequence>
<dbReference type="Proteomes" id="UP000784294">
    <property type="component" value="Unassembled WGS sequence"/>
</dbReference>
<name>A0A448X8E3_9PLAT</name>
<protein>
    <submittedName>
        <fullName evidence="1">Uncharacterized protein</fullName>
    </submittedName>
</protein>
<dbReference type="EMBL" id="CAAALY010115328">
    <property type="protein sequence ID" value="VEL30760.1"/>
    <property type="molecule type" value="Genomic_DNA"/>
</dbReference>
<dbReference type="AlphaFoldDB" id="A0A448X8E3"/>
<gene>
    <name evidence="1" type="ORF">PXEA_LOCUS24200</name>
</gene>